<sequence>MTVSRADVLASLVEQLEYCERMLAMEARLDLVVVILEELIQKLSSGSPGIDEQERLRLLERARLTYHRAKTLLYLAEATKDTKY</sequence>
<evidence type="ECO:0000313" key="1">
    <source>
        <dbReference type="EMBL" id="HHK68871.1"/>
    </source>
</evidence>
<gene>
    <name evidence="1" type="ORF">ENM11_06950</name>
</gene>
<accession>A0A7C5QE65</accession>
<dbReference type="EMBL" id="DRWN01000058">
    <property type="protein sequence ID" value="HHK68871.1"/>
    <property type="molecule type" value="Genomic_DNA"/>
</dbReference>
<proteinExistence type="predicted"/>
<organism evidence="1">
    <name type="scientific">Caldiarchaeum subterraneum</name>
    <dbReference type="NCBI Taxonomy" id="311458"/>
    <lineage>
        <taxon>Archaea</taxon>
        <taxon>Nitrososphaerota</taxon>
        <taxon>Candidatus Caldarchaeales</taxon>
        <taxon>Candidatus Caldarchaeaceae</taxon>
        <taxon>Candidatus Caldarchaeum</taxon>
    </lineage>
</organism>
<reference evidence="1" key="1">
    <citation type="journal article" date="2020" name="mSystems">
        <title>Genome- and Community-Level Interaction Insights into Carbon Utilization and Element Cycling Functions of Hydrothermarchaeota in Hydrothermal Sediment.</title>
        <authorList>
            <person name="Zhou Z."/>
            <person name="Liu Y."/>
            <person name="Xu W."/>
            <person name="Pan J."/>
            <person name="Luo Z.H."/>
            <person name="Li M."/>
        </authorList>
    </citation>
    <scope>NUCLEOTIDE SEQUENCE [LARGE SCALE GENOMIC DNA]</scope>
    <source>
        <strain evidence="1">SpSt-1056</strain>
    </source>
</reference>
<protein>
    <submittedName>
        <fullName evidence="1">Uncharacterized protein</fullName>
    </submittedName>
</protein>
<name>A0A7C5QE65_CALS0</name>
<dbReference type="AlphaFoldDB" id="A0A7C5QE65"/>
<comment type="caution">
    <text evidence="1">The sequence shown here is derived from an EMBL/GenBank/DDBJ whole genome shotgun (WGS) entry which is preliminary data.</text>
</comment>